<comment type="catalytic activity">
    <reaction evidence="1">
        <text>a beta-lactam + H2O = a substituted beta-amino acid</text>
        <dbReference type="Rhea" id="RHEA:20401"/>
        <dbReference type="ChEBI" id="CHEBI:15377"/>
        <dbReference type="ChEBI" id="CHEBI:35627"/>
        <dbReference type="ChEBI" id="CHEBI:140347"/>
        <dbReference type="EC" id="3.5.2.6"/>
    </reaction>
</comment>
<feature type="domain" description="Beta-lactamase class A catalytic" evidence="4">
    <location>
        <begin position="41"/>
        <end position="260"/>
    </location>
</feature>
<evidence type="ECO:0000259" key="4">
    <source>
        <dbReference type="Pfam" id="PF13354"/>
    </source>
</evidence>
<dbReference type="PRINTS" id="PR00118">
    <property type="entry name" value="BLACTAMASEA"/>
</dbReference>
<dbReference type="Pfam" id="PF13354">
    <property type="entry name" value="Beta-lactamase2"/>
    <property type="match status" value="1"/>
</dbReference>
<evidence type="ECO:0000313" key="5">
    <source>
        <dbReference type="EMBL" id="CVK16075.1"/>
    </source>
</evidence>
<dbReference type="InterPro" id="IPR000871">
    <property type="entry name" value="Beta-lactam_class-A"/>
</dbReference>
<dbReference type="Proteomes" id="UP000182761">
    <property type="component" value="Unassembled WGS sequence"/>
</dbReference>
<keyword evidence="6" id="KW-1185">Reference proteome</keyword>
<dbReference type="GO" id="GO:0008800">
    <property type="term" value="F:beta-lactamase activity"/>
    <property type="evidence" value="ECO:0007669"/>
    <property type="project" value="UniProtKB-EC"/>
</dbReference>
<comment type="similarity">
    <text evidence="2">Belongs to the class-A beta-lactamase family.</text>
</comment>
<reference evidence="5 6" key="1">
    <citation type="submission" date="2016-01" db="EMBL/GenBank/DDBJ databases">
        <authorList>
            <person name="McClelland M."/>
            <person name="Jain A."/>
            <person name="Saraogi P."/>
            <person name="Mendelson R."/>
            <person name="Westerman R."/>
            <person name="SanMiguel P."/>
            <person name="Csonka L."/>
        </authorList>
    </citation>
    <scope>NUCLEOTIDE SEQUENCE [LARGE SCALE GENOMIC DNA]</scope>
    <source>
        <strain evidence="5 6">R-53146</strain>
    </source>
</reference>
<name>A0A0X3APV5_9FLAO</name>
<evidence type="ECO:0000256" key="1">
    <source>
        <dbReference type="ARBA" id="ARBA00001526"/>
    </source>
</evidence>
<accession>A0A0X3APV5</accession>
<proteinExistence type="inferred from homology"/>
<evidence type="ECO:0000256" key="2">
    <source>
        <dbReference type="ARBA" id="ARBA00009009"/>
    </source>
</evidence>
<protein>
    <recommendedName>
        <fullName evidence="3">beta-lactamase</fullName>
        <ecNumber evidence="3">3.5.2.6</ecNumber>
    </recommendedName>
</protein>
<dbReference type="STRING" id="1586267.GCA_001418685_00914"/>
<sequence length="289" mass="32803">MLFFLSIPFCSLHAQKQKLEKEIRSIIENKKATVGVAVIYDSKDTLTVNNDIEYPAASVFKFHQALALLDYMNKNLLSLESKLYLKKSDMKNDTYSPLANEHPEGNFYISIGDLLSYTVSKSDNNASDALYYYMNGTQMTDMYLRTLGSKKFSIEATEQELSQEFNNQYLNWTTPLEAAQLLNIFITKDIFCKNYKDFLIQAMAKSETGSDKLKAFLPKKVLIGHKSGSSSRNSEGLKAADNDIGFVYLPNGKQYSIAVFIKDSKEDDPTNARMIADISTIVYKFYKNK</sequence>
<dbReference type="InterPro" id="IPR045155">
    <property type="entry name" value="Beta-lactam_cat"/>
</dbReference>
<dbReference type="PANTHER" id="PTHR35333:SF3">
    <property type="entry name" value="BETA-LACTAMASE-TYPE TRANSPEPTIDASE FOLD CONTAINING PROTEIN"/>
    <property type="match status" value="1"/>
</dbReference>
<dbReference type="NCBIfam" id="NF012099">
    <property type="entry name" value="SubclassA2"/>
    <property type="match status" value="1"/>
</dbReference>
<evidence type="ECO:0000256" key="3">
    <source>
        <dbReference type="ARBA" id="ARBA00012865"/>
    </source>
</evidence>
<dbReference type="InterPro" id="IPR012338">
    <property type="entry name" value="Beta-lactam/transpept-like"/>
</dbReference>
<dbReference type="AlphaFoldDB" id="A0A0X3APV5"/>
<evidence type="ECO:0000313" key="6">
    <source>
        <dbReference type="Proteomes" id="UP000182761"/>
    </source>
</evidence>
<organism evidence="5 6">
    <name type="scientific">Apibacter mensalis</name>
    <dbReference type="NCBI Taxonomy" id="1586267"/>
    <lineage>
        <taxon>Bacteria</taxon>
        <taxon>Pseudomonadati</taxon>
        <taxon>Bacteroidota</taxon>
        <taxon>Flavobacteriia</taxon>
        <taxon>Flavobacteriales</taxon>
        <taxon>Weeksellaceae</taxon>
        <taxon>Apibacter</taxon>
    </lineage>
</organism>
<dbReference type="EMBL" id="FCOR01000005">
    <property type="protein sequence ID" value="CVK16075.1"/>
    <property type="molecule type" value="Genomic_DNA"/>
</dbReference>
<dbReference type="EC" id="3.5.2.6" evidence="3"/>
<dbReference type="GO" id="GO:0030655">
    <property type="term" value="P:beta-lactam antibiotic catabolic process"/>
    <property type="evidence" value="ECO:0007669"/>
    <property type="project" value="InterPro"/>
</dbReference>
<dbReference type="PANTHER" id="PTHR35333">
    <property type="entry name" value="BETA-LACTAMASE"/>
    <property type="match status" value="1"/>
</dbReference>
<dbReference type="NCBIfam" id="NF033103">
    <property type="entry name" value="bla_class_A"/>
    <property type="match status" value="1"/>
</dbReference>
<dbReference type="GO" id="GO:0046677">
    <property type="term" value="P:response to antibiotic"/>
    <property type="evidence" value="ECO:0007669"/>
    <property type="project" value="InterPro"/>
</dbReference>
<dbReference type="SUPFAM" id="SSF56601">
    <property type="entry name" value="beta-lactamase/transpeptidase-like"/>
    <property type="match status" value="1"/>
</dbReference>
<gene>
    <name evidence="5" type="ORF">Ga0061079_10529</name>
</gene>
<dbReference type="Gene3D" id="3.40.710.10">
    <property type="entry name" value="DD-peptidase/beta-lactamase superfamily"/>
    <property type="match status" value="1"/>
</dbReference>